<evidence type="ECO:0000256" key="1">
    <source>
        <dbReference type="SAM" id="SignalP"/>
    </source>
</evidence>
<reference evidence="2" key="1">
    <citation type="submission" date="2022-07" db="EMBL/GenBank/DDBJ databases">
        <title>Marinobacter iranensis a new bacterium isolate from a hipersaline lake in Iran.</title>
        <authorList>
            <person name="Mohammad A.M.A."/>
            <person name="Cristina S.-P."/>
            <person name="Antonio V."/>
        </authorList>
    </citation>
    <scope>NUCLEOTIDE SEQUENCE</scope>
    <source>
        <strain evidence="2">71-i</strain>
    </source>
</reference>
<name>A0ABT5YAW7_9GAMM</name>
<gene>
    <name evidence="2" type="ORF">NLU14_10760</name>
</gene>
<accession>A0ABT5YAW7</accession>
<keyword evidence="1" id="KW-0732">Signal</keyword>
<dbReference type="PROSITE" id="PS51257">
    <property type="entry name" value="PROKAR_LIPOPROTEIN"/>
    <property type="match status" value="1"/>
</dbReference>
<dbReference type="EMBL" id="JANCMW010000006">
    <property type="protein sequence ID" value="MDF0750709.1"/>
    <property type="molecule type" value="Genomic_DNA"/>
</dbReference>
<protein>
    <recommendedName>
        <fullName evidence="4">DUF3313 domain-containing protein</fullName>
    </recommendedName>
</protein>
<comment type="caution">
    <text evidence="2">The sequence shown here is derived from an EMBL/GenBank/DDBJ whole genome shotgun (WGS) entry which is preliminary data.</text>
</comment>
<proteinExistence type="predicted"/>
<evidence type="ECO:0008006" key="4">
    <source>
        <dbReference type="Google" id="ProtNLM"/>
    </source>
</evidence>
<feature type="chain" id="PRO_5045879794" description="DUF3313 domain-containing protein" evidence="1">
    <location>
        <begin position="21"/>
        <end position="232"/>
    </location>
</feature>
<sequence length="232" mass="25662">MLRLLTVVFSLVVLSGCATPSLTPDIASGIENGKLATAAYVVDKKVTYNEMVYKVLWNETRTQEAVFEGFWDIDQEYTDKLTAAASSQNLNAEPAASVVSPESYEEFEKSVFKSPQLDSEGAPVGLNLTEKFRTELTQAGYEYLMALRSSGIFVQSNAITDTAILTIPSAIFVVDLSEDKIVHVSDFPIQGFPEFEESVRELEDNGLILIREATKERLDEGLQAHLESMFAE</sequence>
<feature type="signal peptide" evidence="1">
    <location>
        <begin position="1"/>
        <end position="20"/>
    </location>
</feature>
<evidence type="ECO:0000313" key="2">
    <source>
        <dbReference type="EMBL" id="MDF0750709.1"/>
    </source>
</evidence>
<evidence type="ECO:0000313" key="3">
    <source>
        <dbReference type="Proteomes" id="UP001143391"/>
    </source>
</evidence>
<dbReference type="Proteomes" id="UP001143391">
    <property type="component" value="Unassembled WGS sequence"/>
</dbReference>
<organism evidence="2 3">
    <name type="scientific">Marinobacter iranensis</name>
    <dbReference type="NCBI Taxonomy" id="2962607"/>
    <lineage>
        <taxon>Bacteria</taxon>
        <taxon>Pseudomonadati</taxon>
        <taxon>Pseudomonadota</taxon>
        <taxon>Gammaproteobacteria</taxon>
        <taxon>Pseudomonadales</taxon>
        <taxon>Marinobacteraceae</taxon>
        <taxon>Marinobacter</taxon>
    </lineage>
</organism>
<keyword evidence="3" id="KW-1185">Reference proteome</keyword>
<dbReference type="RefSeq" id="WP_275706278.1">
    <property type="nucleotide sequence ID" value="NZ_JANCMW010000006.1"/>
</dbReference>